<proteinExistence type="predicted"/>
<evidence type="ECO:0000313" key="2">
    <source>
        <dbReference type="Proteomes" id="UP000782475"/>
    </source>
</evidence>
<name>A0ACC5VFX1_STUCH</name>
<protein>
    <submittedName>
        <fullName evidence="1">Macro domain-containing protein</fullName>
    </submittedName>
</protein>
<accession>A0ACC5VFX1</accession>
<gene>
    <name evidence="1" type="ORF">KJJ99_06640</name>
</gene>
<dbReference type="Proteomes" id="UP000782475">
    <property type="component" value="Unassembled WGS sequence"/>
</dbReference>
<reference evidence="1 2" key="1">
    <citation type="journal article" date="2021" name="Appl. Microbiol. Biotechnol.">
        <title>Biotechnological applications of marine bacteria in bioremediation of environments polluted with hydrocarbons and plastics.</title>
        <authorList>
            <person name="Muriel-Millan L.F."/>
            <person name="Millan-Lopez S."/>
            <person name="Pardo-Lopez L."/>
        </authorList>
    </citation>
    <scope>NUCLEOTIDE SEQUENCE [LARGE SCALE GENOMIC DNA]</scope>
    <source>
        <strain evidence="1 2">GOM4</strain>
    </source>
</reference>
<organism evidence="1 2">
    <name type="scientific">Stutzerimonas chloritidismutans</name>
    <name type="common">Pseudomonas chloritidismutans</name>
    <dbReference type="NCBI Taxonomy" id="203192"/>
    <lineage>
        <taxon>Bacteria</taxon>
        <taxon>Pseudomonadati</taxon>
        <taxon>Pseudomonadota</taxon>
        <taxon>Gammaproteobacteria</taxon>
        <taxon>Pseudomonadales</taxon>
        <taxon>Pseudomonadaceae</taxon>
        <taxon>Stutzerimonas</taxon>
    </lineage>
</organism>
<keyword evidence="2" id="KW-1185">Reference proteome</keyword>
<sequence length="335" mass="38277">MIELTTGDVLKSDAQAIVNTVNCEGYMGKGIAYQFKLEFPNNFSSYAAACKSRSLRPGTVHKFVENGKIIFNFPTKDKWREKSKYEYIEDGLDALKKELCGGQVESIAIPPLGCGNGGLSWAKVKQIITEKLADLDVIVKLYEPSKNYTSLPAKEPSLSLSHYLSMEIKGHLKRFSSFRLQKTAFMVDFICKENYFKFDAHHFGPYSHSLEVVSKQISEFQNFHKKSTEESKQLLEKKLQSESFYRTKGQKLETIKVAADFVNSFKDNRSLELSTTILYLIHANTDLKEDQIANKISQWSDRKKELFNETEIKSEIDRLCSNKIISIDVLGHIRH</sequence>
<dbReference type="EMBL" id="JAHHFP010000011">
    <property type="protein sequence ID" value="MBX7271470.1"/>
    <property type="molecule type" value="Genomic_DNA"/>
</dbReference>
<comment type="caution">
    <text evidence="1">The sequence shown here is derived from an EMBL/GenBank/DDBJ whole genome shotgun (WGS) entry which is preliminary data.</text>
</comment>
<evidence type="ECO:0000313" key="1">
    <source>
        <dbReference type="EMBL" id="MBX7271470.1"/>
    </source>
</evidence>